<name>A0A6C9EEN6_ECOLX</name>
<dbReference type="GO" id="GO:0003700">
    <property type="term" value="F:DNA-binding transcription factor activity"/>
    <property type="evidence" value="ECO:0007669"/>
    <property type="project" value="TreeGrafter"/>
</dbReference>
<comment type="caution">
    <text evidence="5">The sequence shown here is derived from an EMBL/GenBank/DDBJ whole genome shotgun (WGS) entry which is preliminary data.</text>
</comment>
<accession>A0A6C9EEN6</accession>
<organism evidence="5">
    <name type="scientific">Escherichia coli</name>
    <dbReference type="NCBI Taxonomy" id="562"/>
    <lineage>
        <taxon>Bacteria</taxon>
        <taxon>Pseudomonadati</taxon>
        <taxon>Pseudomonadota</taxon>
        <taxon>Gammaproteobacteria</taxon>
        <taxon>Enterobacterales</taxon>
        <taxon>Enterobacteriaceae</taxon>
        <taxon>Escherichia</taxon>
    </lineage>
</organism>
<protein>
    <submittedName>
        <fullName evidence="5">LacI family transcriptional regulator</fullName>
    </submittedName>
</protein>
<evidence type="ECO:0000256" key="3">
    <source>
        <dbReference type="ARBA" id="ARBA00023163"/>
    </source>
</evidence>
<dbReference type="InterPro" id="IPR046335">
    <property type="entry name" value="LacI/GalR-like_sensor"/>
</dbReference>
<dbReference type="AlphaFoldDB" id="A0A6C9EEN6"/>
<dbReference type="PANTHER" id="PTHR30146:SF120">
    <property type="entry name" value="ALANINE RACEMASE"/>
    <property type="match status" value="1"/>
</dbReference>
<dbReference type="PANTHER" id="PTHR30146">
    <property type="entry name" value="LACI-RELATED TRANSCRIPTIONAL REPRESSOR"/>
    <property type="match status" value="1"/>
</dbReference>
<keyword evidence="1" id="KW-0805">Transcription regulation</keyword>
<evidence type="ECO:0000313" key="5">
    <source>
        <dbReference type="EMBL" id="MSD82501.1"/>
    </source>
</evidence>
<feature type="domain" description="Transcriptional regulator LacI/GalR-like sensor" evidence="4">
    <location>
        <begin position="10"/>
        <end position="100"/>
    </location>
</feature>
<evidence type="ECO:0000256" key="1">
    <source>
        <dbReference type="ARBA" id="ARBA00023015"/>
    </source>
</evidence>
<keyword evidence="2" id="KW-0238">DNA-binding</keyword>
<sequence>LLLNDGAAFDAVICQNDVLARGCIEELERNGCRVPQDVAVIGHDNSPDYVSYAHPLLTSIDDNNEMLGRQAALCLLAAIAGHPHHGVERVPVKLIQRESTLPLD</sequence>
<proteinExistence type="predicted"/>
<dbReference type="GO" id="GO:0000976">
    <property type="term" value="F:transcription cis-regulatory region binding"/>
    <property type="evidence" value="ECO:0007669"/>
    <property type="project" value="TreeGrafter"/>
</dbReference>
<dbReference type="Gene3D" id="3.40.50.2300">
    <property type="match status" value="1"/>
</dbReference>
<reference evidence="5" key="1">
    <citation type="journal article" date="2019" name="Nat. Med.">
        <title>A library of human gut bacterial isolates paired with longitudinal multiomics data enables mechanistic microbiome research.</title>
        <authorList>
            <person name="Poyet M."/>
            <person name="Groussin M."/>
            <person name="Gibbons S.M."/>
            <person name="Avila-Pacheco J."/>
            <person name="Jiang X."/>
            <person name="Kearney S.M."/>
            <person name="Perrotta A.R."/>
            <person name="Berdy B."/>
            <person name="Zhao S."/>
            <person name="Lieberman T.D."/>
            <person name="Swanson P.K."/>
            <person name="Smith M."/>
            <person name="Roesemann S."/>
            <person name="Alexander J.E."/>
            <person name="Rich S.A."/>
            <person name="Livny J."/>
            <person name="Vlamakis H."/>
            <person name="Clish C."/>
            <person name="Bullock K."/>
            <person name="Deik A."/>
            <person name="Scott J."/>
            <person name="Pierce K.A."/>
            <person name="Xavier R.J."/>
            <person name="Alm E.J."/>
        </authorList>
    </citation>
    <scope>NUCLEOTIDE SEQUENCE</scope>
    <source>
        <strain evidence="5">BIOML-A260</strain>
    </source>
</reference>
<dbReference type="SUPFAM" id="SSF53822">
    <property type="entry name" value="Periplasmic binding protein-like I"/>
    <property type="match status" value="1"/>
</dbReference>
<dbReference type="Pfam" id="PF13377">
    <property type="entry name" value="Peripla_BP_3"/>
    <property type="match status" value="1"/>
</dbReference>
<dbReference type="InterPro" id="IPR028082">
    <property type="entry name" value="Peripla_BP_I"/>
</dbReference>
<evidence type="ECO:0000256" key="2">
    <source>
        <dbReference type="ARBA" id="ARBA00023125"/>
    </source>
</evidence>
<evidence type="ECO:0000259" key="4">
    <source>
        <dbReference type="Pfam" id="PF13377"/>
    </source>
</evidence>
<dbReference type="EMBL" id="WKYP01000248">
    <property type="protein sequence ID" value="MSD82501.1"/>
    <property type="molecule type" value="Genomic_DNA"/>
</dbReference>
<keyword evidence="3" id="KW-0804">Transcription</keyword>
<gene>
    <name evidence="5" type="ORF">GKG27_26475</name>
</gene>
<feature type="non-terminal residue" evidence="5">
    <location>
        <position position="1"/>
    </location>
</feature>